<feature type="binding site" evidence="7">
    <location>
        <begin position="94"/>
        <end position="104"/>
    </location>
    <ligand>
        <name>ATP</name>
        <dbReference type="ChEBI" id="CHEBI:30616"/>
    </ligand>
</feature>
<feature type="domain" description="GHMP kinase N-terminal" evidence="9">
    <location>
        <begin position="68"/>
        <end position="153"/>
    </location>
</feature>
<dbReference type="AlphaFoldDB" id="A0A6N6VWU3"/>
<comment type="subcellular location">
    <subcellularLocation>
        <location evidence="7">Cytoplasm</location>
    </subcellularLocation>
</comment>
<evidence type="ECO:0000256" key="3">
    <source>
        <dbReference type="ARBA" id="ARBA00022697"/>
    </source>
</evidence>
<dbReference type="Pfam" id="PF08544">
    <property type="entry name" value="GHMP_kinases_C"/>
    <property type="match status" value="1"/>
</dbReference>
<evidence type="ECO:0000313" key="12">
    <source>
        <dbReference type="Proteomes" id="UP000437748"/>
    </source>
</evidence>
<sequence length="316" mass="34128">MIKKNLKSVSAFAPATCANVAVGFDILGFAIHNVGDIVTLKKRDDNQIIIVEISGESNIPLETSKNAASAVVKKLCDDLSISTGFSIYIQKGIAIGSGMGGSAASSVAALVALNAFLENPLSKNELAEYALFGEEIACGHKHADNIVPSLFGGMTLIQSSNPINVVTLPSLEIYNIVIHPHLRVNTKDARDALQNDLSLKLHVKQCANLASFISAIYKNDLELLKKSSEDYVVEPQRAKLIPNFYEVKQSAMDSGAISVSFSGSGPSLFAFAENEFMANKIAKNMQDKFKEYGIESDFWISNFKAQGAYIKEIIEG</sequence>
<comment type="similarity">
    <text evidence="7">Belongs to the GHMP kinase family. Homoserine kinase subfamily.</text>
</comment>
<keyword evidence="3 7" id="KW-0791">Threonine biosynthesis</keyword>
<keyword evidence="1 7" id="KW-0028">Amino-acid biosynthesis</keyword>
<dbReference type="GO" id="GO:0009088">
    <property type="term" value="P:threonine biosynthetic process"/>
    <property type="evidence" value="ECO:0007669"/>
    <property type="project" value="UniProtKB-UniRule"/>
</dbReference>
<evidence type="ECO:0000259" key="9">
    <source>
        <dbReference type="Pfam" id="PF00288"/>
    </source>
</evidence>
<dbReference type="SUPFAM" id="SSF55060">
    <property type="entry name" value="GHMP Kinase, C-terminal domain"/>
    <property type="match status" value="1"/>
</dbReference>
<keyword evidence="6 7" id="KW-0067">ATP-binding</keyword>
<dbReference type="OrthoDB" id="9769912at2"/>
<organism evidence="11 12">
    <name type="scientific">Silvanigrella paludirubra</name>
    <dbReference type="NCBI Taxonomy" id="2499159"/>
    <lineage>
        <taxon>Bacteria</taxon>
        <taxon>Pseudomonadati</taxon>
        <taxon>Bdellovibrionota</taxon>
        <taxon>Oligoflexia</taxon>
        <taxon>Silvanigrellales</taxon>
        <taxon>Silvanigrellaceae</taxon>
        <taxon>Silvanigrella</taxon>
    </lineage>
</organism>
<keyword evidence="12" id="KW-1185">Reference proteome</keyword>
<dbReference type="GO" id="GO:0004413">
    <property type="term" value="F:homoserine kinase activity"/>
    <property type="evidence" value="ECO:0007669"/>
    <property type="project" value="UniProtKB-UniRule"/>
</dbReference>
<evidence type="ECO:0000256" key="1">
    <source>
        <dbReference type="ARBA" id="ARBA00022605"/>
    </source>
</evidence>
<dbReference type="GO" id="GO:0005524">
    <property type="term" value="F:ATP binding"/>
    <property type="evidence" value="ECO:0007669"/>
    <property type="project" value="UniProtKB-UniRule"/>
</dbReference>
<comment type="pathway">
    <text evidence="7">Amino-acid biosynthesis; L-threonine biosynthesis; L-threonine from L-aspartate: step 4/5.</text>
</comment>
<keyword evidence="2 7" id="KW-0808">Transferase</keyword>
<dbReference type="GO" id="GO:0005737">
    <property type="term" value="C:cytoplasm"/>
    <property type="evidence" value="ECO:0007669"/>
    <property type="project" value="UniProtKB-SubCell"/>
</dbReference>
<name>A0A6N6VWU3_9BACT</name>
<dbReference type="InterPro" id="IPR014721">
    <property type="entry name" value="Ribsml_uS5_D2-typ_fold_subgr"/>
</dbReference>
<dbReference type="InterPro" id="IPR013750">
    <property type="entry name" value="GHMP_kinase_C_dom"/>
</dbReference>
<dbReference type="Gene3D" id="3.30.70.890">
    <property type="entry name" value="GHMP kinase, C-terminal domain"/>
    <property type="match status" value="1"/>
</dbReference>
<dbReference type="InterPro" id="IPR020568">
    <property type="entry name" value="Ribosomal_Su5_D2-typ_SF"/>
</dbReference>
<proteinExistence type="inferred from homology"/>
<dbReference type="PRINTS" id="PR00958">
    <property type="entry name" value="HOMSERKINASE"/>
</dbReference>
<evidence type="ECO:0000313" key="11">
    <source>
        <dbReference type="EMBL" id="KAB8040781.1"/>
    </source>
</evidence>
<dbReference type="InterPro" id="IPR036554">
    <property type="entry name" value="GHMP_kinase_C_sf"/>
</dbReference>
<keyword evidence="7" id="KW-0963">Cytoplasm</keyword>
<protein>
    <recommendedName>
        <fullName evidence="7 8">Homoserine kinase</fullName>
        <shortName evidence="7">HK</shortName>
        <shortName evidence="7">HSK</shortName>
        <ecNumber evidence="7 8">2.7.1.39</ecNumber>
    </recommendedName>
</protein>
<dbReference type="Pfam" id="PF00288">
    <property type="entry name" value="GHMP_kinases_N"/>
    <property type="match status" value="1"/>
</dbReference>
<dbReference type="NCBIfam" id="TIGR00191">
    <property type="entry name" value="thrB"/>
    <property type="match status" value="1"/>
</dbReference>
<evidence type="ECO:0000256" key="4">
    <source>
        <dbReference type="ARBA" id="ARBA00022741"/>
    </source>
</evidence>
<keyword evidence="5 7" id="KW-0418">Kinase</keyword>
<dbReference type="InterPro" id="IPR000870">
    <property type="entry name" value="Homoserine_kinase"/>
</dbReference>
<evidence type="ECO:0000256" key="8">
    <source>
        <dbReference type="NCBIfam" id="TIGR00191"/>
    </source>
</evidence>
<evidence type="ECO:0000259" key="10">
    <source>
        <dbReference type="Pfam" id="PF08544"/>
    </source>
</evidence>
<dbReference type="UniPathway" id="UPA00050">
    <property type="reaction ID" value="UER00064"/>
</dbReference>
<dbReference type="HAMAP" id="MF_00384">
    <property type="entry name" value="Homoser_kinase"/>
    <property type="match status" value="1"/>
</dbReference>
<evidence type="ECO:0000256" key="6">
    <source>
        <dbReference type="ARBA" id="ARBA00022840"/>
    </source>
</evidence>
<dbReference type="EC" id="2.7.1.39" evidence="7 8"/>
<reference evidence="11 12" key="1">
    <citation type="submission" date="2019-10" db="EMBL/GenBank/DDBJ databases">
        <title>New species of Slilvanegrellaceae.</title>
        <authorList>
            <person name="Pitt A."/>
            <person name="Hahn M.W."/>
        </authorList>
    </citation>
    <scope>NUCLEOTIDE SEQUENCE [LARGE SCALE GENOMIC DNA]</scope>
    <source>
        <strain evidence="11 12">SP-Ram-0.45-NSY-1</strain>
    </source>
</reference>
<gene>
    <name evidence="7" type="primary">thrB</name>
    <name evidence="11" type="ORF">GCL60_02315</name>
</gene>
<dbReference type="PIRSF" id="PIRSF000676">
    <property type="entry name" value="Homoser_kin"/>
    <property type="match status" value="1"/>
</dbReference>
<comment type="function">
    <text evidence="7">Catalyzes the ATP-dependent phosphorylation of L-homoserine to L-homoserine phosphate.</text>
</comment>
<dbReference type="NCBIfam" id="NF002288">
    <property type="entry name" value="PRK01212.1-4"/>
    <property type="match status" value="1"/>
</dbReference>
<feature type="domain" description="GHMP kinase C-terminal" evidence="10">
    <location>
        <begin position="213"/>
        <end position="290"/>
    </location>
</feature>
<keyword evidence="4 7" id="KW-0547">Nucleotide-binding</keyword>
<dbReference type="SUPFAM" id="SSF54211">
    <property type="entry name" value="Ribosomal protein S5 domain 2-like"/>
    <property type="match status" value="1"/>
</dbReference>
<dbReference type="PANTHER" id="PTHR20861:SF1">
    <property type="entry name" value="HOMOSERINE KINASE"/>
    <property type="match status" value="1"/>
</dbReference>
<comment type="caution">
    <text evidence="11">The sequence shown here is derived from an EMBL/GenBank/DDBJ whole genome shotgun (WGS) entry which is preliminary data.</text>
</comment>
<dbReference type="PANTHER" id="PTHR20861">
    <property type="entry name" value="HOMOSERINE/4-DIPHOSPHOCYTIDYL-2-C-METHYL-D-ERYTHRITOL KINASE"/>
    <property type="match status" value="1"/>
</dbReference>
<accession>A0A6N6VWU3</accession>
<dbReference type="RefSeq" id="WP_153418299.1">
    <property type="nucleotide sequence ID" value="NZ_WFLM01000001.1"/>
</dbReference>
<comment type="catalytic activity">
    <reaction evidence="7">
        <text>L-homoserine + ATP = O-phospho-L-homoserine + ADP + H(+)</text>
        <dbReference type="Rhea" id="RHEA:13985"/>
        <dbReference type="ChEBI" id="CHEBI:15378"/>
        <dbReference type="ChEBI" id="CHEBI:30616"/>
        <dbReference type="ChEBI" id="CHEBI:57476"/>
        <dbReference type="ChEBI" id="CHEBI:57590"/>
        <dbReference type="ChEBI" id="CHEBI:456216"/>
        <dbReference type="EC" id="2.7.1.39"/>
    </reaction>
</comment>
<evidence type="ECO:0000256" key="5">
    <source>
        <dbReference type="ARBA" id="ARBA00022777"/>
    </source>
</evidence>
<dbReference type="InterPro" id="IPR006204">
    <property type="entry name" value="GHMP_kinase_N_dom"/>
</dbReference>
<evidence type="ECO:0000256" key="2">
    <source>
        <dbReference type="ARBA" id="ARBA00022679"/>
    </source>
</evidence>
<dbReference type="Gene3D" id="3.30.230.10">
    <property type="match status" value="1"/>
</dbReference>
<evidence type="ECO:0000256" key="7">
    <source>
        <dbReference type="HAMAP-Rule" id="MF_00384"/>
    </source>
</evidence>
<dbReference type="EMBL" id="WFLM01000001">
    <property type="protein sequence ID" value="KAB8040781.1"/>
    <property type="molecule type" value="Genomic_DNA"/>
</dbReference>
<dbReference type="Proteomes" id="UP000437748">
    <property type="component" value="Unassembled WGS sequence"/>
</dbReference>